<evidence type="ECO:0000259" key="1">
    <source>
        <dbReference type="PROSITE" id="PS50042"/>
    </source>
</evidence>
<proteinExistence type="predicted"/>
<evidence type="ECO:0000313" key="2">
    <source>
        <dbReference type="EMBL" id="KAK3591739.1"/>
    </source>
</evidence>
<dbReference type="InterPro" id="IPR018490">
    <property type="entry name" value="cNMP-bd_dom_sf"/>
</dbReference>
<dbReference type="InterPro" id="IPR018488">
    <property type="entry name" value="cNMP-bd_CS"/>
</dbReference>
<dbReference type="InterPro" id="IPR000595">
    <property type="entry name" value="cNMP-bd_dom"/>
</dbReference>
<dbReference type="InterPro" id="IPR014710">
    <property type="entry name" value="RmlC-like_jellyroll"/>
</dbReference>
<dbReference type="EMBL" id="JAEAOA010001196">
    <property type="protein sequence ID" value="KAK3591739.1"/>
    <property type="molecule type" value="Genomic_DNA"/>
</dbReference>
<dbReference type="AlphaFoldDB" id="A0AAE0SHD1"/>
<dbReference type="PROSITE" id="PS00889">
    <property type="entry name" value="CNMP_BINDING_2"/>
    <property type="match status" value="1"/>
</dbReference>
<protein>
    <recommendedName>
        <fullName evidence="1">Cyclic nucleotide-binding domain-containing protein</fullName>
    </recommendedName>
</protein>
<dbReference type="SUPFAM" id="SSF51206">
    <property type="entry name" value="cAMP-binding domain-like"/>
    <property type="match status" value="1"/>
</dbReference>
<dbReference type="Proteomes" id="UP001195483">
    <property type="component" value="Unassembled WGS sequence"/>
</dbReference>
<organism evidence="2 3">
    <name type="scientific">Potamilus streckersoni</name>
    <dbReference type="NCBI Taxonomy" id="2493646"/>
    <lineage>
        <taxon>Eukaryota</taxon>
        <taxon>Metazoa</taxon>
        <taxon>Spiralia</taxon>
        <taxon>Lophotrochozoa</taxon>
        <taxon>Mollusca</taxon>
        <taxon>Bivalvia</taxon>
        <taxon>Autobranchia</taxon>
        <taxon>Heteroconchia</taxon>
        <taxon>Palaeoheterodonta</taxon>
        <taxon>Unionida</taxon>
        <taxon>Unionoidea</taxon>
        <taxon>Unionidae</taxon>
        <taxon>Ambleminae</taxon>
        <taxon>Lampsilini</taxon>
        <taxon>Potamilus</taxon>
    </lineage>
</organism>
<dbReference type="PANTHER" id="PTHR23011:SF28">
    <property type="entry name" value="CYCLIC NUCLEOTIDE-BINDING DOMAIN CONTAINING PROTEIN"/>
    <property type="match status" value="1"/>
</dbReference>
<evidence type="ECO:0000313" key="3">
    <source>
        <dbReference type="Proteomes" id="UP001195483"/>
    </source>
</evidence>
<accession>A0AAE0SHD1</accession>
<dbReference type="Pfam" id="PF00027">
    <property type="entry name" value="cNMP_binding"/>
    <property type="match status" value="1"/>
</dbReference>
<dbReference type="CDD" id="cd00038">
    <property type="entry name" value="CAP_ED"/>
    <property type="match status" value="1"/>
</dbReference>
<feature type="domain" description="Cyclic nucleotide-binding" evidence="1">
    <location>
        <begin position="280"/>
        <end position="385"/>
    </location>
</feature>
<dbReference type="PROSITE" id="PS50042">
    <property type="entry name" value="CNMP_BINDING_3"/>
    <property type="match status" value="1"/>
</dbReference>
<sequence length="432" mass="49050">MYADGDGLVLKASGRISMIQEPKETKWVPTPSGRKNVTFKDEESLTKVSISRIPKSMSPHLSKKNSNASSVHVLGIRGVYSNRRYSLMLDFSSRNRDFSNEIKTDKRGPNPRKRYSLQPNLNKIYSVLANNHRTGRRGSIVNSRAESIERYSHILKVQSGLSALAKWKVKTKTTATPTKAPPIVKFRSYARLAVLCARLCKYSHENIDTGKSDFLSIIQNIDEFVPILARDGLFFDPKIYRANKEDRLPAEARNLLKRPQHLRTKKDNQYLQIILRSIKAFAEYPNKMQTSLCQVGWYEAYEPKRVIVRQGQPPHTFYFILSGSVIVTTFDSTAGEKRFLVSLHRGMSFGELAVITRSKRQATVSTSTAAEFLCISAKDFEDIFMAGGIKSVTDPDHNSFIRSIPFLKHWPLEILPRFPQACVFHFFPGIAV</sequence>
<gene>
    <name evidence="2" type="ORF">CHS0354_019508</name>
</gene>
<name>A0AAE0SHD1_9BIVA</name>
<dbReference type="SMART" id="SM00100">
    <property type="entry name" value="cNMP"/>
    <property type="match status" value="1"/>
</dbReference>
<comment type="caution">
    <text evidence="2">The sequence shown here is derived from an EMBL/GenBank/DDBJ whole genome shotgun (WGS) entry which is preliminary data.</text>
</comment>
<reference evidence="2" key="1">
    <citation type="journal article" date="2021" name="Genome Biol. Evol.">
        <title>A High-Quality Reference Genome for a Parasitic Bivalve with Doubly Uniparental Inheritance (Bivalvia: Unionida).</title>
        <authorList>
            <person name="Smith C.H."/>
        </authorList>
    </citation>
    <scope>NUCLEOTIDE SEQUENCE</scope>
    <source>
        <strain evidence="2">CHS0354</strain>
    </source>
</reference>
<reference evidence="2" key="2">
    <citation type="journal article" date="2021" name="Genome Biol. Evol.">
        <title>Developing a high-quality reference genome for a parasitic bivalve with doubly uniparental inheritance (Bivalvia: Unionida).</title>
        <authorList>
            <person name="Smith C.H."/>
        </authorList>
    </citation>
    <scope>NUCLEOTIDE SEQUENCE</scope>
    <source>
        <strain evidence="2">CHS0354</strain>
        <tissue evidence="2">Mantle</tissue>
    </source>
</reference>
<dbReference type="PANTHER" id="PTHR23011">
    <property type="entry name" value="CYCLIC NUCLEOTIDE-BINDING DOMAIN CONTAINING PROTEIN"/>
    <property type="match status" value="1"/>
</dbReference>
<reference evidence="2" key="3">
    <citation type="submission" date="2023-05" db="EMBL/GenBank/DDBJ databases">
        <authorList>
            <person name="Smith C.H."/>
        </authorList>
    </citation>
    <scope>NUCLEOTIDE SEQUENCE</scope>
    <source>
        <strain evidence="2">CHS0354</strain>
        <tissue evidence="2">Mantle</tissue>
    </source>
</reference>
<dbReference type="Gene3D" id="2.60.120.10">
    <property type="entry name" value="Jelly Rolls"/>
    <property type="match status" value="1"/>
</dbReference>
<keyword evidence="3" id="KW-1185">Reference proteome</keyword>